<sequence length="75" mass="8362">MKNLTDIKDYAQNIAEIIKSVVGVDVTIVDSFNVRVAATGMYKDLIGKKIVDKSAFKKAMELKKILILNYSPTKN</sequence>
<evidence type="ECO:0000313" key="1">
    <source>
        <dbReference type="EMBL" id="SHF21366.1"/>
    </source>
</evidence>
<reference evidence="2" key="1">
    <citation type="submission" date="2016-11" db="EMBL/GenBank/DDBJ databases">
        <authorList>
            <person name="Varghese N."/>
            <person name="Submissions S."/>
        </authorList>
    </citation>
    <scope>NUCLEOTIDE SEQUENCE [LARGE SCALE GENOMIC DNA]</scope>
    <source>
        <strain evidence="2">DSM 10124</strain>
    </source>
</reference>
<evidence type="ECO:0000313" key="2">
    <source>
        <dbReference type="Proteomes" id="UP000184423"/>
    </source>
</evidence>
<gene>
    <name evidence="1" type="ORF">SAMN02746091_02007</name>
</gene>
<protein>
    <submittedName>
        <fullName evidence="1">Uncharacterized protein</fullName>
    </submittedName>
</protein>
<dbReference type="Gene3D" id="3.30.450.40">
    <property type="match status" value="1"/>
</dbReference>
<name>A0A1M4ZUT5_9CLOT</name>
<dbReference type="AlphaFoldDB" id="A0A1M4ZUT5"/>
<accession>A0A1M4ZUT5</accession>
<dbReference type="EMBL" id="FQVG01000043">
    <property type="protein sequence ID" value="SHF21366.1"/>
    <property type="molecule type" value="Genomic_DNA"/>
</dbReference>
<dbReference type="Proteomes" id="UP000184423">
    <property type="component" value="Unassembled WGS sequence"/>
</dbReference>
<keyword evidence="2" id="KW-1185">Reference proteome</keyword>
<dbReference type="RefSeq" id="WP_073249436.1">
    <property type="nucleotide sequence ID" value="NZ_FQVG01000043.1"/>
</dbReference>
<organism evidence="1 2">
    <name type="scientific">Caloramator proteoclasticus DSM 10124</name>
    <dbReference type="NCBI Taxonomy" id="1121262"/>
    <lineage>
        <taxon>Bacteria</taxon>
        <taxon>Bacillati</taxon>
        <taxon>Bacillota</taxon>
        <taxon>Clostridia</taxon>
        <taxon>Eubacteriales</taxon>
        <taxon>Clostridiaceae</taxon>
        <taxon>Caloramator</taxon>
    </lineage>
</organism>
<proteinExistence type="predicted"/>
<dbReference type="InterPro" id="IPR029016">
    <property type="entry name" value="GAF-like_dom_sf"/>
</dbReference>